<sequence>MFAIFTQHAKFPPGYTPARRTKTPVFRLSHASNV</sequence>
<gene>
    <name evidence="1" type="ORF">BofuT4_uP084050.1</name>
</gene>
<dbReference type="Proteomes" id="UP000008177">
    <property type="component" value="Unplaced contigs"/>
</dbReference>
<name>G2YJG4_BOTF4</name>
<dbReference type="AlphaFoldDB" id="G2YJG4"/>
<reference evidence="2" key="1">
    <citation type="journal article" date="2011" name="PLoS Genet.">
        <title>Genomic analysis of the necrotrophic fungal pathogens Sclerotinia sclerotiorum and Botrytis cinerea.</title>
        <authorList>
            <person name="Amselem J."/>
            <person name="Cuomo C.A."/>
            <person name="van Kan J.A."/>
            <person name="Viaud M."/>
            <person name="Benito E.P."/>
            <person name="Couloux A."/>
            <person name="Coutinho P.M."/>
            <person name="de Vries R.P."/>
            <person name="Dyer P.S."/>
            <person name="Fillinger S."/>
            <person name="Fournier E."/>
            <person name="Gout L."/>
            <person name="Hahn M."/>
            <person name="Kohn L."/>
            <person name="Lapalu N."/>
            <person name="Plummer K.M."/>
            <person name="Pradier J.M."/>
            <person name="Quevillon E."/>
            <person name="Sharon A."/>
            <person name="Simon A."/>
            <person name="ten Have A."/>
            <person name="Tudzynski B."/>
            <person name="Tudzynski P."/>
            <person name="Wincker P."/>
            <person name="Andrew M."/>
            <person name="Anthouard V."/>
            <person name="Beever R.E."/>
            <person name="Beffa R."/>
            <person name="Benoit I."/>
            <person name="Bouzid O."/>
            <person name="Brault B."/>
            <person name="Chen Z."/>
            <person name="Choquer M."/>
            <person name="Collemare J."/>
            <person name="Cotton P."/>
            <person name="Danchin E.G."/>
            <person name="Da Silva C."/>
            <person name="Gautier A."/>
            <person name="Giraud C."/>
            <person name="Giraud T."/>
            <person name="Gonzalez C."/>
            <person name="Grossetete S."/>
            <person name="Guldener U."/>
            <person name="Henrissat B."/>
            <person name="Howlett B.J."/>
            <person name="Kodira C."/>
            <person name="Kretschmer M."/>
            <person name="Lappartient A."/>
            <person name="Leroch M."/>
            <person name="Levis C."/>
            <person name="Mauceli E."/>
            <person name="Neuveglise C."/>
            <person name="Oeser B."/>
            <person name="Pearson M."/>
            <person name="Poulain J."/>
            <person name="Poussereau N."/>
            <person name="Quesneville H."/>
            <person name="Rascle C."/>
            <person name="Schumacher J."/>
            <person name="Segurens B."/>
            <person name="Sexton A."/>
            <person name="Silva E."/>
            <person name="Sirven C."/>
            <person name="Soanes D.M."/>
            <person name="Talbot N.J."/>
            <person name="Templeton M."/>
            <person name="Yandava C."/>
            <person name="Yarden O."/>
            <person name="Zeng Q."/>
            <person name="Rollins J.A."/>
            <person name="Lebrun M.H."/>
            <person name="Dickman M."/>
        </authorList>
    </citation>
    <scope>NUCLEOTIDE SEQUENCE [LARGE SCALE GENOMIC DNA]</scope>
    <source>
        <strain evidence="2">T4</strain>
    </source>
</reference>
<evidence type="ECO:0000313" key="1">
    <source>
        <dbReference type="EMBL" id="CCD51881.1"/>
    </source>
</evidence>
<proteinExistence type="predicted"/>
<organism evidence="1 2">
    <name type="scientific">Botryotinia fuckeliana (strain T4)</name>
    <name type="common">Noble rot fungus</name>
    <name type="synonym">Botrytis cinerea</name>
    <dbReference type="NCBI Taxonomy" id="999810"/>
    <lineage>
        <taxon>Eukaryota</taxon>
        <taxon>Fungi</taxon>
        <taxon>Dikarya</taxon>
        <taxon>Ascomycota</taxon>
        <taxon>Pezizomycotina</taxon>
        <taxon>Leotiomycetes</taxon>
        <taxon>Helotiales</taxon>
        <taxon>Sclerotiniaceae</taxon>
        <taxon>Botrytis</taxon>
    </lineage>
</organism>
<dbReference type="EMBL" id="FQ790338">
    <property type="protein sequence ID" value="CCD51881.1"/>
    <property type="molecule type" value="Genomic_DNA"/>
</dbReference>
<accession>G2YJG4</accession>
<evidence type="ECO:0000313" key="2">
    <source>
        <dbReference type="Proteomes" id="UP000008177"/>
    </source>
</evidence>
<dbReference type="HOGENOM" id="CLU_3377007_0_0_1"/>
<dbReference type="InParanoid" id="G2YJG4"/>
<protein>
    <submittedName>
        <fullName evidence="1">Uncharacterized protein</fullName>
    </submittedName>
</protein>